<evidence type="ECO:0000256" key="5">
    <source>
        <dbReference type="ARBA" id="ARBA00022967"/>
    </source>
</evidence>
<keyword evidence="10" id="KW-0874">Quinone</keyword>
<keyword evidence="4 10" id="KW-0479">Metal-binding</keyword>
<dbReference type="GO" id="GO:0048038">
    <property type="term" value="F:quinone binding"/>
    <property type="evidence" value="ECO:0007669"/>
    <property type="project" value="UniProtKB-UniRule"/>
</dbReference>
<evidence type="ECO:0000256" key="3">
    <source>
        <dbReference type="ARBA" id="ARBA00022485"/>
    </source>
</evidence>
<dbReference type="CDD" id="cd02773">
    <property type="entry name" value="MopB_Res-Cmplx1_Nad11"/>
    <property type="match status" value="1"/>
</dbReference>
<dbReference type="FunFam" id="3.30.200.210:FF:000002">
    <property type="entry name" value="NADH-ubiquinone oxidoreductase 75 kDa subunit"/>
    <property type="match status" value="1"/>
</dbReference>
<evidence type="ECO:0000256" key="10">
    <source>
        <dbReference type="RuleBase" id="RU003525"/>
    </source>
</evidence>
<accession>A0A1G7N785</accession>
<dbReference type="Pfam" id="PF22151">
    <property type="entry name" value="Fer4_NDSU1"/>
    <property type="match status" value="1"/>
</dbReference>
<dbReference type="GO" id="GO:0016651">
    <property type="term" value="F:oxidoreductase activity, acting on NAD(P)H"/>
    <property type="evidence" value="ECO:0007669"/>
    <property type="project" value="InterPro"/>
</dbReference>
<dbReference type="NCBIfam" id="TIGR01973">
    <property type="entry name" value="NuoG"/>
    <property type="match status" value="1"/>
</dbReference>
<evidence type="ECO:0000313" key="15">
    <source>
        <dbReference type="Proteomes" id="UP000199415"/>
    </source>
</evidence>
<evidence type="ECO:0000256" key="7">
    <source>
        <dbReference type="ARBA" id="ARBA00023014"/>
    </source>
</evidence>
<keyword evidence="15" id="KW-1185">Reference proteome</keyword>
<evidence type="ECO:0000256" key="2">
    <source>
        <dbReference type="ARBA" id="ARBA00005404"/>
    </source>
</evidence>
<dbReference type="SMART" id="SM00929">
    <property type="entry name" value="NADH-G_4Fe-4S_3"/>
    <property type="match status" value="1"/>
</dbReference>
<dbReference type="GO" id="GO:0051539">
    <property type="term" value="F:4 iron, 4 sulfur cluster binding"/>
    <property type="evidence" value="ECO:0007669"/>
    <property type="project" value="UniProtKB-KW"/>
</dbReference>
<gene>
    <name evidence="14" type="ORF">SAMN05216241_10249</name>
</gene>
<comment type="function">
    <text evidence="10">NDH-1 shuttles electrons from NADH, via FMN and iron-sulfur (Fe-S) centers, to quinones in the respiratory chain. Couples the redox reaction to proton translocation (for every two electrons transferred, four hydrogen ions are translocated across the cytoplasmic membrane), and thus conserves the redox energy in a proton gradient.</text>
</comment>
<keyword evidence="5 10" id="KW-1278">Translocase</keyword>
<dbReference type="FunFam" id="3.30.70.20:FF:000002">
    <property type="entry name" value="NADH-ubiquinone oxidoreductase 75 kDa subunit"/>
    <property type="match status" value="1"/>
</dbReference>
<dbReference type="EC" id="7.1.1.-" evidence="10"/>
<keyword evidence="6 10" id="KW-0408">Iron</keyword>
<dbReference type="Pfam" id="PF10588">
    <property type="entry name" value="NADH-G_4Fe-4S_3"/>
    <property type="match status" value="1"/>
</dbReference>
<keyword evidence="8 10" id="KW-0520">NAD</keyword>
<dbReference type="InterPro" id="IPR001041">
    <property type="entry name" value="2Fe-2S_ferredoxin-type"/>
</dbReference>
<dbReference type="Pfam" id="PF22117">
    <property type="entry name" value="Fer4_Nqo3"/>
    <property type="match status" value="1"/>
</dbReference>
<evidence type="ECO:0000256" key="1">
    <source>
        <dbReference type="ARBA" id="ARBA00001966"/>
    </source>
</evidence>
<dbReference type="GO" id="GO:0051537">
    <property type="term" value="F:2 iron, 2 sulfur cluster binding"/>
    <property type="evidence" value="ECO:0007669"/>
    <property type="project" value="UniProtKB-UniRule"/>
</dbReference>
<dbReference type="PROSITE" id="PS00642">
    <property type="entry name" value="COMPLEX1_75K_2"/>
    <property type="match status" value="1"/>
</dbReference>
<protein>
    <recommendedName>
        <fullName evidence="10">NADH-quinone oxidoreductase</fullName>
        <ecNumber evidence="10">7.1.1.-</ecNumber>
    </recommendedName>
</protein>
<keyword evidence="7 10" id="KW-0411">Iron-sulfur</keyword>
<dbReference type="Pfam" id="PF13510">
    <property type="entry name" value="Fer2_4"/>
    <property type="match status" value="1"/>
</dbReference>
<evidence type="ECO:0000313" key="14">
    <source>
        <dbReference type="EMBL" id="SDF69802.1"/>
    </source>
</evidence>
<evidence type="ECO:0000259" key="13">
    <source>
        <dbReference type="PROSITE" id="PS51839"/>
    </source>
</evidence>
<feature type="domain" description="4Fe-4S Mo/W bis-MGD-type" evidence="12">
    <location>
        <begin position="214"/>
        <end position="270"/>
    </location>
</feature>
<dbReference type="EMBL" id="FNCE01000002">
    <property type="protein sequence ID" value="SDF69802.1"/>
    <property type="molecule type" value="Genomic_DNA"/>
</dbReference>
<dbReference type="PANTHER" id="PTHR43105:SF13">
    <property type="entry name" value="NADH-UBIQUINONE OXIDOREDUCTASE 75 KDA SUBUNIT, MITOCHONDRIAL"/>
    <property type="match status" value="1"/>
</dbReference>
<dbReference type="Gene3D" id="3.30.70.20">
    <property type="match status" value="1"/>
</dbReference>
<comment type="similarity">
    <text evidence="2 10">Belongs to the complex I 75 kDa subunit family.</text>
</comment>
<dbReference type="FunFam" id="3.10.20.740:FF:000001">
    <property type="entry name" value="NADH-quinone oxidoreductase subunit G"/>
    <property type="match status" value="1"/>
</dbReference>
<dbReference type="Gene3D" id="3.40.228.10">
    <property type="entry name" value="Dimethylsulfoxide Reductase, domain 2"/>
    <property type="match status" value="1"/>
</dbReference>
<dbReference type="PROSITE" id="PS51085">
    <property type="entry name" value="2FE2S_FER_2"/>
    <property type="match status" value="1"/>
</dbReference>
<evidence type="ECO:0000259" key="12">
    <source>
        <dbReference type="PROSITE" id="PS51669"/>
    </source>
</evidence>
<evidence type="ECO:0000259" key="11">
    <source>
        <dbReference type="PROSITE" id="PS51085"/>
    </source>
</evidence>
<name>A0A1G7N785_9PROT</name>
<dbReference type="InterPro" id="IPR010228">
    <property type="entry name" value="NADH_UbQ_OxRdtase_Gsu"/>
</dbReference>
<dbReference type="PANTHER" id="PTHR43105">
    <property type="entry name" value="RESPIRATORY NITRATE REDUCTASE"/>
    <property type="match status" value="1"/>
</dbReference>
<dbReference type="InterPro" id="IPR050123">
    <property type="entry name" value="Prok_molybdopt-oxidoreductase"/>
</dbReference>
<dbReference type="SUPFAM" id="SSF54862">
    <property type="entry name" value="4Fe-4S ferredoxins"/>
    <property type="match status" value="1"/>
</dbReference>
<dbReference type="InterPro" id="IPR006656">
    <property type="entry name" value="Mopterin_OxRdtase"/>
</dbReference>
<comment type="catalytic activity">
    <reaction evidence="9 10">
        <text>a quinone + NADH + 5 H(+)(in) = a quinol + NAD(+) + 4 H(+)(out)</text>
        <dbReference type="Rhea" id="RHEA:57888"/>
        <dbReference type="ChEBI" id="CHEBI:15378"/>
        <dbReference type="ChEBI" id="CHEBI:24646"/>
        <dbReference type="ChEBI" id="CHEBI:57540"/>
        <dbReference type="ChEBI" id="CHEBI:57945"/>
        <dbReference type="ChEBI" id="CHEBI:132124"/>
    </reaction>
</comment>
<dbReference type="RefSeq" id="WP_090018699.1">
    <property type="nucleotide sequence ID" value="NZ_FNCE01000002.1"/>
</dbReference>
<dbReference type="OrthoDB" id="9803192at2"/>
<dbReference type="PROSITE" id="PS00643">
    <property type="entry name" value="COMPLEX1_75K_3"/>
    <property type="match status" value="1"/>
</dbReference>
<dbReference type="Pfam" id="PF00384">
    <property type="entry name" value="Molybdopterin"/>
    <property type="match status" value="1"/>
</dbReference>
<dbReference type="GO" id="GO:0042773">
    <property type="term" value="P:ATP synthesis coupled electron transport"/>
    <property type="evidence" value="ECO:0007669"/>
    <property type="project" value="InterPro"/>
</dbReference>
<dbReference type="InterPro" id="IPR054351">
    <property type="entry name" value="NADH_UbQ_OxRdtase_ferredoxin"/>
</dbReference>
<evidence type="ECO:0000256" key="6">
    <source>
        <dbReference type="ARBA" id="ARBA00023004"/>
    </source>
</evidence>
<evidence type="ECO:0000256" key="4">
    <source>
        <dbReference type="ARBA" id="ARBA00022723"/>
    </source>
</evidence>
<dbReference type="Pfam" id="PF09326">
    <property type="entry name" value="NADH_dhqG_C"/>
    <property type="match status" value="1"/>
</dbReference>
<dbReference type="STRING" id="1082479.SAMN05216241_10249"/>
<dbReference type="Gene3D" id="3.40.50.740">
    <property type="match status" value="2"/>
</dbReference>
<dbReference type="InterPro" id="IPR006963">
    <property type="entry name" value="Mopterin_OxRdtase_4Fe-4S_dom"/>
</dbReference>
<comment type="cofactor">
    <cofactor evidence="10">
        <name>[2Fe-2S] cluster</name>
        <dbReference type="ChEBI" id="CHEBI:190135"/>
    </cofactor>
    <text evidence="10">Binds 1 [2Fe-2S] cluster per subunit.</text>
</comment>
<dbReference type="InterPro" id="IPR036010">
    <property type="entry name" value="2Fe-2S_ferredoxin-like_sf"/>
</dbReference>
<dbReference type="SUPFAM" id="SSF54292">
    <property type="entry name" value="2Fe-2S ferredoxin-like"/>
    <property type="match status" value="1"/>
</dbReference>
<reference evidence="14 15" key="1">
    <citation type="submission" date="2016-10" db="EMBL/GenBank/DDBJ databases">
        <authorList>
            <person name="de Groot N.N."/>
        </authorList>
    </citation>
    <scope>NUCLEOTIDE SEQUENCE [LARGE SCALE GENOMIC DNA]</scope>
    <source>
        <strain evidence="14 15">DSM 25584</strain>
    </source>
</reference>
<dbReference type="GO" id="GO:0046872">
    <property type="term" value="F:metal ion binding"/>
    <property type="evidence" value="ECO:0007669"/>
    <property type="project" value="UniProtKB-UniRule"/>
</dbReference>
<proteinExistence type="inferred from homology"/>
<feature type="domain" description="4Fe-4S His(Cys)3-ligated-type" evidence="13">
    <location>
        <begin position="78"/>
        <end position="117"/>
    </location>
</feature>
<feature type="domain" description="2Fe-2S ferredoxin-type" evidence="11">
    <location>
        <begin position="1"/>
        <end position="78"/>
    </location>
</feature>
<dbReference type="SUPFAM" id="SSF53706">
    <property type="entry name" value="Formate dehydrogenase/DMSO reductase, domains 1-3"/>
    <property type="match status" value="1"/>
</dbReference>
<dbReference type="PROSITE" id="PS51669">
    <property type="entry name" value="4FE4S_MOW_BIS_MGD"/>
    <property type="match status" value="1"/>
</dbReference>
<keyword evidence="3 10" id="KW-0004">4Fe-4S</keyword>
<dbReference type="Gene3D" id="3.10.20.740">
    <property type="match status" value="1"/>
</dbReference>
<dbReference type="InterPro" id="IPR019574">
    <property type="entry name" value="NADH_UbQ_OxRdtase_Gsu_4Fe4S-bd"/>
</dbReference>
<organism evidence="14 15">
    <name type="scientific">Limimonas halophila</name>
    <dbReference type="NCBI Taxonomy" id="1082479"/>
    <lineage>
        <taxon>Bacteria</taxon>
        <taxon>Pseudomonadati</taxon>
        <taxon>Pseudomonadota</taxon>
        <taxon>Alphaproteobacteria</taxon>
        <taxon>Rhodospirillales</taxon>
        <taxon>Rhodovibrionaceae</taxon>
        <taxon>Limimonas</taxon>
    </lineage>
</organism>
<dbReference type="GO" id="GO:0016020">
    <property type="term" value="C:membrane"/>
    <property type="evidence" value="ECO:0007669"/>
    <property type="project" value="InterPro"/>
</dbReference>
<evidence type="ECO:0000256" key="9">
    <source>
        <dbReference type="ARBA" id="ARBA00047712"/>
    </source>
</evidence>
<dbReference type="InterPro" id="IPR015405">
    <property type="entry name" value="NDUFS1-like_C"/>
</dbReference>
<dbReference type="CDD" id="cd00207">
    <property type="entry name" value="fer2"/>
    <property type="match status" value="1"/>
</dbReference>
<dbReference type="Proteomes" id="UP000199415">
    <property type="component" value="Unassembled WGS sequence"/>
</dbReference>
<evidence type="ECO:0000256" key="8">
    <source>
        <dbReference type="ARBA" id="ARBA00023027"/>
    </source>
</evidence>
<dbReference type="PROSITE" id="PS00641">
    <property type="entry name" value="COMPLEX1_75K_1"/>
    <property type="match status" value="1"/>
</dbReference>
<sequence length="688" mass="75359">MPTLTINGRDVDVPEGINVLQACELAGHEIPRFCYHERLSVAGNCRMCLVEMERSPKPIASCHMPAKDGMKIWTDSEKTRKARRGVMEFLLINHPLDCPICDQGGECDLQDQAMAYGFDRSRYLENKRAVPEKEMGPLIKTIMTRCIHCTRCIRFAAEVAGVEEIGALGRGEEMEITTLERAITSELSGNLVDICPVGALTSKPYAFSARPWELRKTPTIDVMDAVGANIRVDTRGRDVMRVLPRLHEDINEEWIDDKTRHACDGLRRQRLDRPYVRNRRGRLEEVSWDEALQAVAKKLTETQPERVGAIAGDLCDAESMLALKDLMGSLGSPNLDCRQDGAKLDPSARAGYIFNTTIAGIEDADACLVVGSNPRREAAMINARLRKRFLQGGFRVGVIGEPVDLTFQIDHLGAGPDTLKEVAAGRHSFAEVLKTAEKPMVILGQGALARPDGAEILGQVRQLAEDFGMVREDWNGFNVLHTAAGRVGGLDLGFVPGEGGRDVNGMLQAAETGELDVVYLLGADEIDPDRLGKAFVIYQGHHGDAGAHAADVILPGAAYTEKNATYVNTEGRVQLARLAAQPPGEAREDWTILRALSEYTGRGALPYDNLGQVRQKLIEASKTFAAVDQPQPAEWRSFGSDGRMGSDPFTAPVDNFYMTDPISRNSETMARCTATFMTANQKATGTHG</sequence>
<keyword evidence="10" id="KW-0001">2Fe-2S</keyword>
<dbReference type="AlphaFoldDB" id="A0A1G7N785"/>
<dbReference type="InterPro" id="IPR000283">
    <property type="entry name" value="NADH_UbQ_OxRdtase_75kDa_su_CS"/>
</dbReference>
<comment type="cofactor">
    <cofactor evidence="1 10">
        <name>[4Fe-4S] cluster</name>
        <dbReference type="ChEBI" id="CHEBI:49883"/>
    </cofactor>
</comment>
<dbReference type="GO" id="GO:0008137">
    <property type="term" value="F:NADH dehydrogenase (ubiquinone) activity"/>
    <property type="evidence" value="ECO:0007669"/>
    <property type="project" value="UniProtKB-UniRule"/>
</dbReference>
<dbReference type="PROSITE" id="PS51839">
    <property type="entry name" value="4FE4S_HC3"/>
    <property type="match status" value="1"/>
</dbReference>